<dbReference type="Proteomes" id="UP000053328">
    <property type="component" value="Unassembled WGS sequence"/>
</dbReference>
<dbReference type="PROSITE" id="PS50008">
    <property type="entry name" value="PIPLC_Y_DOMAIN"/>
    <property type="match status" value="1"/>
</dbReference>
<dbReference type="EMBL" id="KN847500">
    <property type="protein sequence ID" value="KIW10083.1"/>
    <property type="molecule type" value="Genomic_DNA"/>
</dbReference>
<dbReference type="Pfam" id="PF00387">
    <property type="entry name" value="PI-PLC-Y"/>
    <property type="match status" value="1"/>
</dbReference>
<dbReference type="Gene3D" id="3.20.20.190">
    <property type="entry name" value="Phosphatidylinositol (PI) phosphodiesterase"/>
    <property type="match status" value="1"/>
</dbReference>
<feature type="compositionally biased region" description="Basic and acidic residues" evidence="8">
    <location>
        <begin position="564"/>
        <end position="575"/>
    </location>
</feature>
<feature type="region of interest" description="Disordered" evidence="8">
    <location>
        <begin position="544"/>
        <end position="575"/>
    </location>
</feature>
<protein>
    <recommendedName>
        <fullName evidence="7">Phosphoinositide phospholipase C</fullName>
        <ecNumber evidence="7">3.1.4.11</ecNumber>
    </recommendedName>
</protein>
<evidence type="ECO:0000313" key="10">
    <source>
        <dbReference type="EMBL" id="KIW10083.1"/>
    </source>
</evidence>
<evidence type="ECO:0000256" key="3">
    <source>
        <dbReference type="ARBA" id="ARBA00022963"/>
    </source>
</evidence>
<dbReference type="GO" id="GO:0016042">
    <property type="term" value="P:lipid catabolic process"/>
    <property type="evidence" value="ECO:0007669"/>
    <property type="project" value="UniProtKB-KW"/>
</dbReference>
<feature type="compositionally biased region" description="Polar residues" evidence="8">
    <location>
        <begin position="210"/>
        <end position="224"/>
    </location>
</feature>
<keyword evidence="11" id="KW-1185">Reference proteome</keyword>
<dbReference type="InterPro" id="IPR035892">
    <property type="entry name" value="C2_domain_sf"/>
</dbReference>
<dbReference type="SUPFAM" id="SSF51695">
    <property type="entry name" value="PLC-like phosphodiesterases"/>
    <property type="match status" value="1"/>
</dbReference>
<dbReference type="OrthoDB" id="269822at2759"/>
<dbReference type="CDD" id="cd08598">
    <property type="entry name" value="PI-PLC1c_yeast"/>
    <property type="match status" value="1"/>
</dbReference>
<keyword evidence="3 7" id="KW-0442">Lipid degradation</keyword>
<dbReference type="Pfam" id="PF23617">
    <property type="entry name" value="EF-hand_15"/>
    <property type="match status" value="1"/>
</dbReference>
<evidence type="ECO:0000256" key="7">
    <source>
        <dbReference type="RuleBase" id="RU361133"/>
    </source>
</evidence>
<dbReference type="HOGENOM" id="CLU_002738_3_0_1"/>
<dbReference type="SMART" id="SM00148">
    <property type="entry name" value="PLCXc"/>
    <property type="match status" value="1"/>
</dbReference>
<dbReference type="GeneID" id="27338126"/>
<feature type="region of interest" description="Disordered" evidence="8">
    <location>
        <begin position="331"/>
        <end position="352"/>
    </location>
</feature>
<dbReference type="STRING" id="91928.A0A0D2ATN5"/>
<evidence type="ECO:0000256" key="5">
    <source>
        <dbReference type="ARBA" id="ARBA00023224"/>
    </source>
</evidence>
<dbReference type="PANTHER" id="PTHR10336:SF82">
    <property type="entry name" value="PHOSPHOINOSITIDE PHOSPHOLIPASE C"/>
    <property type="match status" value="1"/>
</dbReference>
<dbReference type="GO" id="GO:0048015">
    <property type="term" value="P:phosphatidylinositol-mediated signaling"/>
    <property type="evidence" value="ECO:0007669"/>
    <property type="project" value="TreeGrafter"/>
</dbReference>
<evidence type="ECO:0000256" key="6">
    <source>
        <dbReference type="ARBA" id="ARBA00059664"/>
    </source>
</evidence>
<comment type="catalytic activity">
    <reaction evidence="1 7">
        <text>a 1,2-diacyl-sn-glycero-3-phospho-(1D-myo-inositol-4,5-bisphosphate) + H2O = 1D-myo-inositol 1,4,5-trisphosphate + a 1,2-diacyl-sn-glycerol + H(+)</text>
        <dbReference type="Rhea" id="RHEA:33179"/>
        <dbReference type="ChEBI" id="CHEBI:15377"/>
        <dbReference type="ChEBI" id="CHEBI:15378"/>
        <dbReference type="ChEBI" id="CHEBI:17815"/>
        <dbReference type="ChEBI" id="CHEBI:58456"/>
        <dbReference type="ChEBI" id="CHEBI:203600"/>
        <dbReference type="EC" id="3.1.4.11"/>
    </reaction>
</comment>
<dbReference type="FunFam" id="3.20.20.190:FF:000039">
    <property type="entry name" value="Phosphoinositide phospholipase C"/>
    <property type="match status" value="1"/>
</dbReference>
<dbReference type="PRINTS" id="PR00390">
    <property type="entry name" value="PHPHLIPASEC"/>
</dbReference>
<dbReference type="AlphaFoldDB" id="A0A0D2ATN5"/>
<sequence length="655" mass="72820">MSRASSASPNGIADSFSPCVLAYLTEVFDTYANESTTTKDCGHSSRVRNKASAKAFVHAIQGGDYDTDNPLLQRDFVSMHDFLVYMASGAADALALPKVSDLSRPLSDYFINSSHNTYITGNQLTSKASVEPYRNALLRGCRCIEIDVWDGISSAEYSNEPEGSKTSRRLTTKPDIHEERKTNMRSRGIQRKLSGSPLAWLCQAPHLSSKHSSSTDGPSLSVSPNIKGVSATSAKRREPRVVHGPSLSKGVPFRDVCHAIRETAFVSSDLPVVISLEVHASHQQQEVMVDIMQEIWQEFLVEIDSMNTTSTGTLPSPHELRRKLLIKVKGPPLDHHGESGQTEDGQWPKSSGHPSMRKVIDLLSSLSVYTQGYSFRDFSQPEASLPTHIFSLSEAAIQRLHRNEANLLFAHNRSFLMRVFPSGRRVDSSNFNPCFFWGQGIQMVVMNWQRLDAGMMLNHGMFADESGWVLKPDGYRSDKVASESSGGGKPPLAPAESRLKRRSLSLCMTLFAGQNIQPSTSSAHDRINPYVVCDLHLMIPSERPLDSLSTTEEKTAQKSRTYRQRSEPSKGPDPDFRRERLCFPLVSDVAEELSFLRLKVKNCQIGKDSLIAFACLRLDRLRQGYRFIHLLDDRGVRSEGRILAKIEKASSSSSL</sequence>
<feature type="region of interest" description="Disordered" evidence="8">
    <location>
        <begin position="209"/>
        <end position="244"/>
    </location>
</feature>
<dbReference type="SMART" id="SM00149">
    <property type="entry name" value="PLCYc"/>
    <property type="match status" value="1"/>
</dbReference>
<dbReference type="PANTHER" id="PTHR10336">
    <property type="entry name" value="PHOSPHOINOSITIDE-SPECIFIC PHOSPHOLIPASE C FAMILY PROTEIN"/>
    <property type="match status" value="1"/>
</dbReference>
<dbReference type="SUPFAM" id="SSF49562">
    <property type="entry name" value="C2 domain (Calcium/lipid-binding domain, CaLB)"/>
    <property type="match status" value="1"/>
</dbReference>
<organism evidence="10 11">
    <name type="scientific">Exophiala spinifera</name>
    <dbReference type="NCBI Taxonomy" id="91928"/>
    <lineage>
        <taxon>Eukaryota</taxon>
        <taxon>Fungi</taxon>
        <taxon>Dikarya</taxon>
        <taxon>Ascomycota</taxon>
        <taxon>Pezizomycotina</taxon>
        <taxon>Eurotiomycetes</taxon>
        <taxon>Chaetothyriomycetidae</taxon>
        <taxon>Chaetothyriales</taxon>
        <taxon>Herpotrichiellaceae</taxon>
        <taxon>Exophiala</taxon>
    </lineage>
</organism>
<dbReference type="InterPro" id="IPR056584">
    <property type="entry name" value="EF-hand_15"/>
</dbReference>
<dbReference type="CDD" id="cd00275">
    <property type="entry name" value="C2_PLC_like"/>
    <property type="match status" value="1"/>
</dbReference>
<dbReference type="GO" id="GO:0051209">
    <property type="term" value="P:release of sequestered calcium ion into cytosol"/>
    <property type="evidence" value="ECO:0007669"/>
    <property type="project" value="TreeGrafter"/>
</dbReference>
<evidence type="ECO:0000259" key="9">
    <source>
        <dbReference type="PROSITE" id="PS50008"/>
    </source>
</evidence>
<dbReference type="EC" id="3.1.4.11" evidence="7"/>
<comment type="function">
    <text evidence="6">The production of the second messenger molecules diacylglycerol (DAG) and inositol 1,4,5-trisphosphate (IP3) is mediated by activated phosphatidylinositol-specific phospholipase C enzymes.</text>
</comment>
<dbReference type="RefSeq" id="XP_016230299.1">
    <property type="nucleotide sequence ID" value="XM_016385355.1"/>
</dbReference>
<dbReference type="Pfam" id="PF00388">
    <property type="entry name" value="PI-PLC-X"/>
    <property type="match status" value="1"/>
</dbReference>
<evidence type="ECO:0000256" key="2">
    <source>
        <dbReference type="ARBA" id="ARBA00022801"/>
    </source>
</evidence>
<dbReference type="InterPro" id="IPR000909">
    <property type="entry name" value="PLipase_C_PInositol-sp_X_dom"/>
</dbReference>
<dbReference type="VEuPathDB" id="FungiDB:PV08_11043"/>
<evidence type="ECO:0000256" key="8">
    <source>
        <dbReference type="SAM" id="MobiDB-lite"/>
    </source>
</evidence>
<keyword evidence="4 7" id="KW-0443">Lipid metabolism</keyword>
<proteinExistence type="predicted"/>
<dbReference type="Gene3D" id="2.60.40.150">
    <property type="entry name" value="C2 domain"/>
    <property type="match status" value="1"/>
</dbReference>
<dbReference type="InterPro" id="IPR001711">
    <property type="entry name" value="PLipase_C_Pinositol-sp_Y"/>
</dbReference>
<feature type="domain" description="PI-PLC Y-box" evidence="9">
    <location>
        <begin position="363"/>
        <end position="476"/>
    </location>
</feature>
<dbReference type="InterPro" id="IPR017946">
    <property type="entry name" value="PLC-like_Pdiesterase_TIM-brl"/>
</dbReference>
<reference evidence="10 11" key="1">
    <citation type="submission" date="2015-01" db="EMBL/GenBank/DDBJ databases">
        <title>The Genome Sequence of Exophiala spinifera CBS89968.</title>
        <authorList>
            <consortium name="The Broad Institute Genomics Platform"/>
            <person name="Cuomo C."/>
            <person name="de Hoog S."/>
            <person name="Gorbushina A."/>
            <person name="Stielow B."/>
            <person name="Teixiera M."/>
            <person name="Abouelleil A."/>
            <person name="Chapman S.B."/>
            <person name="Priest M."/>
            <person name="Young S.K."/>
            <person name="Wortman J."/>
            <person name="Nusbaum C."/>
            <person name="Birren B."/>
        </authorList>
    </citation>
    <scope>NUCLEOTIDE SEQUENCE [LARGE SCALE GENOMIC DNA]</scope>
    <source>
        <strain evidence="10 11">CBS 89968</strain>
    </source>
</reference>
<keyword evidence="5" id="KW-0807">Transducer</keyword>
<dbReference type="PROSITE" id="PS50007">
    <property type="entry name" value="PIPLC_X_DOMAIN"/>
    <property type="match status" value="1"/>
</dbReference>
<gene>
    <name evidence="10" type="ORF">PV08_11043</name>
</gene>
<evidence type="ECO:0000313" key="11">
    <source>
        <dbReference type="Proteomes" id="UP000053328"/>
    </source>
</evidence>
<keyword evidence="2 7" id="KW-0378">Hydrolase</keyword>
<name>A0A0D2ATN5_9EURO</name>
<evidence type="ECO:0000256" key="1">
    <source>
        <dbReference type="ARBA" id="ARBA00001195"/>
    </source>
</evidence>
<dbReference type="GO" id="GO:0004435">
    <property type="term" value="F:phosphatidylinositol-4,5-bisphosphate phospholipase C activity"/>
    <property type="evidence" value="ECO:0007669"/>
    <property type="project" value="UniProtKB-EC"/>
</dbReference>
<evidence type="ECO:0000256" key="4">
    <source>
        <dbReference type="ARBA" id="ARBA00023098"/>
    </source>
</evidence>
<accession>A0A0D2ATN5</accession>
<feature type="compositionally biased region" description="Polar residues" evidence="8">
    <location>
        <begin position="339"/>
        <end position="352"/>
    </location>
</feature>
<dbReference type="InterPro" id="IPR001192">
    <property type="entry name" value="PI-PLC_fam"/>
</dbReference>